<protein>
    <submittedName>
        <fullName evidence="1">Uncharacterized protein</fullName>
    </submittedName>
</protein>
<sequence length="73" mass="7773">MSSHIVSSLQISAFLRNAQQQMVDRFPLVSPGGQPTCVVYTAASGEVRALNARSSSKIAWPANMLTPVNPVTS</sequence>
<evidence type="ECO:0000313" key="1">
    <source>
        <dbReference type="EMBL" id="ORB55478.1"/>
    </source>
</evidence>
<evidence type="ECO:0000313" key="2">
    <source>
        <dbReference type="Proteomes" id="UP000192434"/>
    </source>
</evidence>
<dbReference type="Proteomes" id="UP000192434">
    <property type="component" value="Unassembled WGS sequence"/>
</dbReference>
<organism evidence="1 2">
    <name type="scientific">Mycobacteroides saopaulense</name>
    <dbReference type="NCBI Taxonomy" id="1578165"/>
    <lineage>
        <taxon>Bacteria</taxon>
        <taxon>Bacillati</taxon>
        <taxon>Actinomycetota</taxon>
        <taxon>Actinomycetes</taxon>
        <taxon>Mycobacteriales</taxon>
        <taxon>Mycobacteriaceae</taxon>
        <taxon>Mycobacteroides</taxon>
    </lineage>
</organism>
<accession>A0A1X0J2T1</accession>
<gene>
    <name evidence="1" type="ORF">BST43_14870</name>
</gene>
<dbReference type="AlphaFoldDB" id="A0A1X0J2T1"/>
<dbReference type="EMBL" id="MVII01000018">
    <property type="protein sequence ID" value="ORB55478.1"/>
    <property type="molecule type" value="Genomic_DNA"/>
</dbReference>
<proteinExistence type="predicted"/>
<reference evidence="1 2" key="1">
    <citation type="submission" date="2016-12" db="EMBL/GenBank/DDBJ databases">
        <title>The new phylogeny of genus Mycobacterium.</title>
        <authorList>
            <person name="Tortoli E."/>
            <person name="Trovato A."/>
            <person name="Cirillo D.M."/>
        </authorList>
    </citation>
    <scope>NUCLEOTIDE SEQUENCE [LARGE SCALE GENOMIC DNA]</scope>
    <source>
        <strain evidence="1 2">CCUG 66554</strain>
    </source>
</reference>
<comment type="caution">
    <text evidence="1">The sequence shown here is derived from an EMBL/GenBank/DDBJ whole genome shotgun (WGS) entry which is preliminary data.</text>
</comment>
<name>A0A1X0J2T1_9MYCO</name>